<evidence type="ECO:0000256" key="1">
    <source>
        <dbReference type="SAM" id="MobiDB-lite"/>
    </source>
</evidence>
<feature type="compositionally biased region" description="Low complexity" evidence="1">
    <location>
        <begin position="28"/>
        <end position="45"/>
    </location>
</feature>
<keyword evidence="4" id="KW-1185">Reference proteome</keyword>
<reference evidence="3 4" key="1">
    <citation type="submission" date="2021-03" db="EMBL/GenBank/DDBJ databases">
        <title>Complete genome sequence of Streptomyces cyanogenus S136, producer of anticancer angucycline landomycin A.</title>
        <authorList>
            <person name="Hrab P."/>
            <person name="Ruckert C."/>
            <person name="Busche T."/>
            <person name="Ostash I."/>
            <person name="Kalinowski J."/>
            <person name="Fedorenko V."/>
            <person name="Yushchuk O."/>
            <person name="Ostash B."/>
        </authorList>
    </citation>
    <scope>NUCLEOTIDE SEQUENCE [LARGE SCALE GENOMIC DNA]</scope>
    <source>
        <strain evidence="3 4">S136</strain>
    </source>
</reference>
<protein>
    <submittedName>
        <fullName evidence="3">Uncharacterized protein</fullName>
    </submittedName>
</protein>
<evidence type="ECO:0000313" key="4">
    <source>
        <dbReference type="Proteomes" id="UP000663908"/>
    </source>
</evidence>
<dbReference type="Proteomes" id="UP000663908">
    <property type="component" value="Chromosome"/>
</dbReference>
<dbReference type="PROSITE" id="PS51257">
    <property type="entry name" value="PROKAR_LIPOPROTEIN"/>
    <property type="match status" value="1"/>
</dbReference>
<keyword evidence="2" id="KW-0732">Signal</keyword>
<feature type="region of interest" description="Disordered" evidence="1">
    <location>
        <begin position="24"/>
        <end position="157"/>
    </location>
</feature>
<feature type="chain" id="PRO_5047074026" evidence="2">
    <location>
        <begin position="29"/>
        <end position="249"/>
    </location>
</feature>
<proteinExistence type="predicted"/>
<feature type="compositionally biased region" description="Acidic residues" evidence="1">
    <location>
        <begin position="71"/>
        <end position="86"/>
    </location>
</feature>
<sequence length="249" mass="25725">MNTRMRHLPVAAALVLCSVLTSCGSERAGGPAAGAPSAGSSATDGTSDDQCQDEYTGEGTTGDGQEIPDTTSDDQELPDLTSDDQGDGGPDLTSDDQGDGGPDLTSDDQGDGGPDLTSDDQGDGGPDLTSDDQGDGGPDLTSDDPGPPCGATAGPHRWFPMARDFRTYLKADGRKADAAMASHVLSVYVRNPEGGDRTEAWVRVTYGVMEQDDADRAAKAFARWRSSVYGDHGHVGVTGPAKTDAEADW</sequence>
<dbReference type="RefSeq" id="WP_208036981.1">
    <property type="nucleotide sequence ID" value="NZ_CP071839.1"/>
</dbReference>
<accession>A0ABX7TXW7</accession>
<dbReference type="EMBL" id="CP071839">
    <property type="protein sequence ID" value="QTE01606.1"/>
    <property type="molecule type" value="Genomic_DNA"/>
</dbReference>
<evidence type="ECO:0000256" key="2">
    <source>
        <dbReference type="SAM" id="SignalP"/>
    </source>
</evidence>
<feature type="signal peptide" evidence="2">
    <location>
        <begin position="1"/>
        <end position="28"/>
    </location>
</feature>
<feature type="compositionally biased region" description="Acidic residues" evidence="1">
    <location>
        <begin position="46"/>
        <end position="56"/>
    </location>
</feature>
<organism evidence="3 4">
    <name type="scientific">Streptomyces cyanogenus</name>
    <dbReference type="NCBI Taxonomy" id="80860"/>
    <lineage>
        <taxon>Bacteria</taxon>
        <taxon>Bacillati</taxon>
        <taxon>Actinomycetota</taxon>
        <taxon>Actinomycetes</taxon>
        <taxon>Kitasatosporales</taxon>
        <taxon>Streptomycetaceae</taxon>
        <taxon>Streptomyces</taxon>
    </lineage>
</organism>
<name>A0ABX7TXW7_STRCY</name>
<gene>
    <name evidence="3" type="ORF">S1361_30030</name>
</gene>
<evidence type="ECO:0000313" key="3">
    <source>
        <dbReference type="EMBL" id="QTE01606.1"/>
    </source>
</evidence>